<name>A0A1H7R3Y5_9RHOB</name>
<dbReference type="OrthoDB" id="7870971at2"/>
<sequence>MSISHLLDDFGSYALGTPMALTDVALEEKRLEAFEQGYQAGWDDAVKSQTEQARRITADLAQNLQDLHFTYEEAFAAIMTALRPLFDQMTASVLPRLSKATLTPRLVEILHDLAGTHGRQPIQLVAAPADIATLETVLADLTGLTVDLVVDDRLADGQIHLRFGEAEHEIDMQDVLRRIDAAISGFFEQNRRVSA</sequence>
<dbReference type="STRING" id="1287727.SAMN05443999_10656"/>
<dbReference type="EMBL" id="FOAG01000006">
    <property type="protein sequence ID" value="SEL54950.1"/>
    <property type="molecule type" value="Genomic_DNA"/>
</dbReference>
<keyword evidence="1" id="KW-0969">Cilium</keyword>
<evidence type="ECO:0000313" key="2">
    <source>
        <dbReference type="Proteomes" id="UP000199582"/>
    </source>
</evidence>
<organism evidence="1 2">
    <name type="scientific">Roseovarius azorensis</name>
    <dbReference type="NCBI Taxonomy" id="1287727"/>
    <lineage>
        <taxon>Bacteria</taxon>
        <taxon>Pseudomonadati</taxon>
        <taxon>Pseudomonadota</taxon>
        <taxon>Alphaproteobacteria</taxon>
        <taxon>Rhodobacterales</taxon>
        <taxon>Roseobacteraceae</taxon>
        <taxon>Roseovarius</taxon>
    </lineage>
</organism>
<keyword evidence="1" id="KW-0282">Flagellum</keyword>
<gene>
    <name evidence="1" type="ORF">SAMN05443999_10656</name>
</gene>
<keyword evidence="1" id="KW-0966">Cell projection</keyword>
<proteinExistence type="predicted"/>
<dbReference type="AlphaFoldDB" id="A0A1H7R3Y5"/>
<keyword evidence="2" id="KW-1185">Reference proteome</keyword>
<accession>A0A1H7R3Y5</accession>
<dbReference type="RefSeq" id="WP_093036192.1">
    <property type="nucleotide sequence ID" value="NZ_FOAG01000006.1"/>
</dbReference>
<dbReference type="Proteomes" id="UP000199582">
    <property type="component" value="Unassembled WGS sequence"/>
</dbReference>
<reference evidence="1 2" key="1">
    <citation type="submission" date="2016-10" db="EMBL/GenBank/DDBJ databases">
        <authorList>
            <person name="de Groot N.N."/>
        </authorList>
    </citation>
    <scope>NUCLEOTIDE SEQUENCE [LARGE SCALE GENOMIC DNA]</scope>
    <source>
        <strain evidence="1 2">DSM 100674</strain>
    </source>
</reference>
<evidence type="ECO:0000313" key="1">
    <source>
        <dbReference type="EMBL" id="SEL54950.1"/>
    </source>
</evidence>
<protein>
    <submittedName>
        <fullName evidence="1">Flagellar assembly protein FliH</fullName>
    </submittedName>
</protein>